<dbReference type="EMBL" id="GIFK01005643">
    <property type="protein sequence ID" value="NBJ63346.1"/>
    <property type="molecule type" value="Transcribed_RNA"/>
</dbReference>
<dbReference type="PANTHER" id="PTHR23101:SF122">
    <property type="entry name" value="RABAPTIN-5-ASSOCIATED EXCHANGE FACTOR FOR RAB5"/>
    <property type="match status" value="1"/>
</dbReference>
<evidence type="ECO:0000259" key="7">
    <source>
        <dbReference type="PROSITE" id="PS51205"/>
    </source>
</evidence>
<dbReference type="Pfam" id="PF01754">
    <property type="entry name" value="zf-A20"/>
    <property type="match status" value="1"/>
</dbReference>
<accession>A0A6B2EM61</accession>
<dbReference type="InterPro" id="IPR041545">
    <property type="entry name" value="DUF5601"/>
</dbReference>
<dbReference type="AlphaFoldDB" id="A0A6B2EM61"/>
<dbReference type="PROSITE" id="PS51036">
    <property type="entry name" value="ZF_A20"/>
    <property type="match status" value="1"/>
</dbReference>
<dbReference type="InterPro" id="IPR003123">
    <property type="entry name" value="VPS9"/>
</dbReference>
<evidence type="ECO:0000256" key="2">
    <source>
        <dbReference type="ARBA" id="ARBA00022771"/>
    </source>
</evidence>
<dbReference type="PROSITE" id="PS51205">
    <property type="entry name" value="VPS9"/>
    <property type="match status" value="1"/>
</dbReference>
<feature type="domain" description="A20-type" evidence="6">
    <location>
        <begin position="12"/>
        <end position="46"/>
    </location>
</feature>
<dbReference type="InterPro" id="IPR045046">
    <property type="entry name" value="Vps9-like"/>
</dbReference>
<dbReference type="InterPro" id="IPR037191">
    <property type="entry name" value="VPS9_dom_sf"/>
</dbReference>
<feature type="region of interest" description="Disordered" evidence="5">
    <location>
        <begin position="654"/>
        <end position="686"/>
    </location>
</feature>
<keyword evidence="2" id="KW-0863">Zinc-finger</keyword>
<dbReference type="InterPro" id="IPR002653">
    <property type="entry name" value="Znf_A20"/>
</dbReference>
<dbReference type="PANTHER" id="PTHR23101">
    <property type="entry name" value="RAB GDP/GTP EXCHANGE FACTOR"/>
    <property type="match status" value="1"/>
</dbReference>
<evidence type="ECO:0000256" key="4">
    <source>
        <dbReference type="SAM" id="Coils"/>
    </source>
</evidence>
<dbReference type="Pfam" id="PF18151">
    <property type="entry name" value="DUF5601"/>
    <property type="match status" value="1"/>
</dbReference>
<evidence type="ECO:0000256" key="1">
    <source>
        <dbReference type="ARBA" id="ARBA00022723"/>
    </source>
</evidence>
<dbReference type="GO" id="GO:0005829">
    <property type="term" value="C:cytosol"/>
    <property type="evidence" value="ECO:0007669"/>
    <property type="project" value="TreeGrafter"/>
</dbReference>
<dbReference type="GO" id="GO:0030139">
    <property type="term" value="C:endocytic vesicle"/>
    <property type="evidence" value="ECO:0007669"/>
    <property type="project" value="TreeGrafter"/>
</dbReference>
<dbReference type="Gene3D" id="1.10.246.120">
    <property type="match status" value="1"/>
</dbReference>
<dbReference type="SMART" id="SM00259">
    <property type="entry name" value="ZnF_A20"/>
    <property type="match status" value="1"/>
</dbReference>
<name>A0A6B2EM61_9DIPT</name>
<dbReference type="Gene3D" id="1.20.5.4770">
    <property type="match status" value="1"/>
</dbReference>
<feature type="region of interest" description="Disordered" evidence="5">
    <location>
        <begin position="63"/>
        <end position="82"/>
    </location>
</feature>
<dbReference type="Gene3D" id="1.20.1050.80">
    <property type="entry name" value="VPS9 domain"/>
    <property type="match status" value="1"/>
</dbReference>
<evidence type="ECO:0000259" key="6">
    <source>
        <dbReference type="PROSITE" id="PS51036"/>
    </source>
</evidence>
<evidence type="ECO:0000256" key="5">
    <source>
        <dbReference type="SAM" id="MobiDB-lite"/>
    </source>
</evidence>
<keyword evidence="4" id="KW-0175">Coiled coil</keyword>
<feature type="coiled-coil region" evidence="4">
    <location>
        <begin position="403"/>
        <end position="430"/>
    </location>
</feature>
<dbReference type="SUPFAM" id="SSF109993">
    <property type="entry name" value="VPS9 domain"/>
    <property type="match status" value="1"/>
</dbReference>
<proteinExistence type="predicted"/>
<dbReference type="GO" id="GO:0003677">
    <property type="term" value="F:DNA binding"/>
    <property type="evidence" value="ECO:0007669"/>
    <property type="project" value="InterPro"/>
</dbReference>
<dbReference type="SMART" id="SM00167">
    <property type="entry name" value="VPS9"/>
    <property type="match status" value="1"/>
</dbReference>
<keyword evidence="3" id="KW-0862">Zinc</keyword>
<keyword evidence="1" id="KW-0479">Metal-binding</keyword>
<organism evidence="8">
    <name type="scientific">Phlebotomus kandelakii</name>
    <dbReference type="NCBI Taxonomy" id="1109342"/>
    <lineage>
        <taxon>Eukaryota</taxon>
        <taxon>Metazoa</taxon>
        <taxon>Ecdysozoa</taxon>
        <taxon>Arthropoda</taxon>
        <taxon>Hexapoda</taxon>
        <taxon>Insecta</taxon>
        <taxon>Pterygota</taxon>
        <taxon>Neoptera</taxon>
        <taxon>Endopterygota</taxon>
        <taxon>Diptera</taxon>
        <taxon>Nematocera</taxon>
        <taxon>Psychodoidea</taxon>
        <taxon>Psychodidae</taxon>
        <taxon>Phlebotomus</taxon>
        <taxon>Larroussius</taxon>
    </lineage>
</organism>
<evidence type="ECO:0000313" key="8">
    <source>
        <dbReference type="EMBL" id="NBJ63346.1"/>
    </source>
</evidence>
<dbReference type="GO" id="GO:0005085">
    <property type="term" value="F:guanyl-nucleotide exchange factor activity"/>
    <property type="evidence" value="ECO:0007669"/>
    <property type="project" value="InterPro"/>
</dbReference>
<dbReference type="SUPFAM" id="SSF57716">
    <property type="entry name" value="Glucocorticoid receptor-like (DNA-binding domain)"/>
    <property type="match status" value="1"/>
</dbReference>
<dbReference type="GO" id="GO:0008270">
    <property type="term" value="F:zinc ion binding"/>
    <property type="evidence" value="ECO:0007669"/>
    <property type="project" value="UniProtKB-KW"/>
</dbReference>
<protein>
    <submittedName>
        <fullName evidence="8">Putative vacuolar assembly/sorting protein vps9</fullName>
    </submittedName>
</protein>
<evidence type="ECO:0000256" key="3">
    <source>
        <dbReference type="ARBA" id="ARBA00022833"/>
    </source>
</evidence>
<dbReference type="GO" id="GO:0016192">
    <property type="term" value="P:vesicle-mediated transport"/>
    <property type="evidence" value="ECO:0007669"/>
    <property type="project" value="InterPro"/>
</dbReference>
<dbReference type="Pfam" id="PF02204">
    <property type="entry name" value="VPS9"/>
    <property type="match status" value="1"/>
</dbReference>
<feature type="domain" description="VPS9" evidence="7">
    <location>
        <begin position="219"/>
        <end position="363"/>
    </location>
</feature>
<dbReference type="GO" id="GO:0031267">
    <property type="term" value="F:small GTPase binding"/>
    <property type="evidence" value="ECO:0007669"/>
    <property type="project" value="TreeGrafter"/>
</dbReference>
<reference evidence="8" key="1">
    <citation type="submission" date="2019-10" db="EMBL/GenBank/DDBJ databases">
        <title>Short sand fly seasons in Tbilisi, Georgia, hinder development of host immunity to saliva of the visceral leishmaniasis vector Phlebotomus kandelakii.</title>
        <authorList>
            <person name="Oliveira F."/>
            <person name="Giorgobiani E."/>
            <person name="Guimaraes-Costa A.B."/>
            <person name="Abdeladhim M."/>
            <person name="Oristian J."/>
            <person name="Tskhvaradze L."/>
            <person name="Tsertsvadze N."/>
            <person name="Zakalashvili M."/>
            <person name="Valenzuela J.G."/>
            <person name="Kamhawi S."/>
        </authorList>
    </citation>
    <scope>NUCLEOTIDE SEQUENCE</scope>
    <source>
        <strain evidence="8">Wild-capture in Tbilisi</strain>
        <tissue evidence="8">Salivary glands</tissue>
    </source>
</reference>
<sequence length="705" mass="78930">MYLMKTPTLRIDKSDLECRNGCGFYGNAQWDGLCSKCYRDRNSKGPSKVKHIPGVRKDASEVNRHAHLSRQPPPSHPGVSVHDKLKKRNILEVFKKSPNAKETEKQRYAKVLQLDKAELEYAEALKQLKLADDTKKELKYLIQMFDQLIHKKYTSYNVEKISDSVQTSYIKMSDYMSVEGSAFETTTPEQKEEILDFFEKCVMTRNHKILFSPPFTSDEEKDSAIQSRIRQLNWITAKHLLCTIDEVNAEVRDLVFSAITELVAMDSFQSPQEKLECIVRCCRSIFNLLKHTGSGGPASADEFLPALIFVVLKANPARLHSNINYITRFSNASRLMSGEGGYYFTNLCCAISFIENLTAESLSMAEEEFEEMMSGEKMCNSAWESALLACESLNLISDNMKIMADLRKRNDDLQDGIEAMNRDMDDFKIEISRKVSEVISRTPLVLKPINSRQNLSENRKNITNSTKSVDHVASGGHFQANLVSALKLEEAPKLKVESVSGIQLASVDEILDRVEQPELETLARNLTDTLETKDEGMLGTISASNSTDLLSASPIFGYSSFDVNSLDGLVTPDDFVPIDFSHGLTNINYDFDFSDNSAENSVAEDVVGEVRSSLPVSRSDLEEFDPLLAREVVEETPKELKLPDRTEEKMQKSIIDGGDSPNEILLPSPLKPTASDYKGFTKQGQTIPTISCNTGDFGVAHNSSK</sequence>